<dbReference type="EMBL" id="CP104067">
    <property type="protein sequence ID" value="WAH43462.1"/>
    <property type="molecule type" value="Genomic_DNA"/>
</dbReference>
<gene>
    <name evidence="10" type="ORF">NZD89_08785</name>
</gene>
<evidence type="ECO:0000259" key="8">
    <source>
        <dbReference type="Pfam" id="PF05504"/>
    </source>
</evidence>
<dbReference type="Proteomes" id="UP001164761">
    <property type="component" value="Chromosome"/>
</dbReference>
<keyword evidence="6" id="KW-0564">Palmitate</keyword>
<protein>
    <submittedName>
        <fullName evidence="10">Ger(X)C family spore germination protein</fullName>
    </submittedName>
</protein>
<keyword evidence="3" id="KW-0309">Germination</keyword>
<dbReference type="InterPro" id="IPR057336">
    <property type="entry name" value="GerAC_N"/>
</dbReference>
<dbReference type="NCBIfam" id="TIGR02887">
    <property type="entry name" value="spore_ger_x_C"/>
    <property type="match status" value="1"/>
</dbReference>
<keyword evidence="7" id="KW-0449">Lipoprotein</keyword>
<dbReference type="Pfam" id="PF05504">
    <property type="entry name" value="Spore_GerAC"/>
    <property type="match status" value="1"/>
</dbReference>
<feature type="domain" description="Spore germination GerAC-like C-terminal" evidence="8">
    <location>
        <begin position="224"/>
        <end position="382"/>
    </location>
</feature>
<comment type="similarity">
    <text evidence="2">Belongs to the GerABKC lipoprotein family.</text>
</comment>
<keyword evidence="4" id="KW-0732">Signal</keyword>
<organism evidence="10 11">
    <name type="scientific">Alicyclobacillus fastidiosus</name>
    <dbReference type="NCBI Taxonomy" id="392011"/>
    <lineage>
        <taxon>Bacteria</taxon>
        <taxon>Bacillati</taxon>
        <taxon>Bacillota</taxon>
        <taxon>Bacilli</taxon>
        <taxon>Bacillales</taxon>
        <taxon>Alicyclobacillaceae</taxon>
        <taxon>Alicyclobacillus</taxon>
    </lineage>
</organism>
<comment type="subcellular location">
    <subcellularLocation>
        <location evidence="1">Membrane</location>
        <topology evidence="1">Lipid-anchor</topology>
    </subcellularLocation>
</comment>
<reference evidence="10" key="1">
    <citation type="submission" date="2022-08" db="EMBL/GenBank/DDBJ databases">
        <title>Alicyclobacillus fastidiosus DSM 17978, complete genome.</title>
        <authorList>
            <person name="Wang Q."/>
            <person name="Cai R."/>
            <person name="Wang Z."/>
        </authorList>
    </citation>
    <scope>NUCLEOTIDE SEQUENCE</scope>
    <source>
        <strain evidence="10">DSM 17978</strain>
    </source>
</reference>
<evidence type="ECO:0000256" key="5">
    <source>
        <dbReference type="ARBA" id="ARBA00023136"/>
    </source>
</evidence>
<evidence type="ECO:0000256" key="2">
    <source>
        <dbReference type="ARBA" id="ARBA00007886"/>
    </source>
</evidence>
<sequence>MKIFTRRWITLSICICLLLLLPGCWDYESIATRASLIGIGIDPAGDDPQQVQVTVQFPILMPGGDGGMSSGSGDSSAKNNNKTLSTEAYSISEAMKQLQLKVDRQIDTAQLQAIVFSSKLSSDMMNSVVGQLIRLPKMNRLANVFTTPESAKDVLATTGTDAAPMDFLDKSMTYRQQGFAIRRQLWEYWRDATQVGVVPVLPMVEPVQSEDKSEGALMLGGITVYLNNQAAFTLSRQETFYVNLLRGKVRSMAVDAPIHEGIVSLTDVRSNNRLRCIGEGKNVLLVDRVSVRATLGKLVDPSPKPLPPSNLNKIESETSEYLTQQLTSTLKKLQQQKADICGFGGIYFQHHPDEEQRMKEQWGQMFQHAKIDIQVNVVIVSRGMLI</sequence>
<name>A0ABY6ZLV4_9BACL</name>
<dbReference type="PANTHER" id="PTHR35789">
    <property type="entry name" value="SPORE GERMINATION PROTEIN B3"/>
    <property type="match status" value="1"/>
</dbReference>
<dbReference type="Pfam" id="PF25198">
    <property type="entry name" value="Spore_GerAC_N"/>
    <property type="match status" value="1"/>
</dbReference>
<dbReference type="Gene3D" id="3.30.300.210">
    <property type="entry name" value="Nutrient germinant receptor protein C, domain 3"/>
    <property type="match status" value="1"/>
</dbReference>
<evidence type="ECO:0000259" key="9">
    <source>
        <dbReference type="Pfam" id="PF25198"/>
    </source>
</evidence>
<dbReference type="PANTHER" id="PTHR35789:SF1">
    <property type="entry name" value="SPORE GERMINATION PROTEIN B3"/>
    <property type="match status" value="1"/>
</dbReference>
<dbReference type="InterPro" id="IPR038501">
    <property type="entry name" value="Spore_GerAC_C_sf"/>
</dbReference>
<dbReference type="RefSeq" id="WP_268007345.1">
    <property type="nucleotide sequence ID" value="NZ_BSUT01000001.1"/>
</dbReference>
<evidence type="ECO:0000256" key="1">
    <source>
        <dbReference type="ARBA" id="ARBA00004635"/>
    </source>
</evidence>
<evidence type="ECO:0000256" key="6">
    <source>
        <dbReference type="ARBA" id="ARBA00023139"/>
    </source>
</evidence>
<evidence type="ECO:0000256" key="3">
    <source>
        <dbReference type="ARBA" id="ARBA00022544"/>
    </source>
</evidence>
<dbReference type="InterPro" id="IPR008844">
    <property type="entry name" value="Spore_GerAC-like"/>
</dbReference>
<keyword evidence="11" id="KW-1185">Reference proteome</keyword>
<accession>A0ABY6ZLV4</accession>
<evidence type="ECO:0000313" key="10">
    <source>
        <dbReference type="EMBL" id="WAH43462.1"/>
    </source>
</evidence>
<proteinExistence type="inferred from homology"/>
<evidence type="ECO:0000256" key="7">
    <source>
        <dbReference type="ARBA" id="ARBA00023288"/>
    </source>
</evidence>
<keyword evidence="5" id="KW-0472">Membrane</keyword>
<evidence type="ECO:0000256" key="4">
    <source>
        <dbReference type="ARBA" id="ARBA00022729"/>
    </source>
</evidence>
<dbReference type="InterPro" id="IPR046953">
    <property type="entry name" value="Spore_GerAC-like_C"/>
</dbReference>
<evidence type="ECO:0000313" key="11">
    <source>
        <dbReference type="Proteomes" id="UP001164761"/>
    </source>
</evidence>
<feature type="domain" description="Spore germination protein N-terminal" evidence="9">
    <location>
        <begin position="26"/>
        <end position="205"/>
    </location>
</feature>